<feature type="binding site" evidence="12">
    <location>
        <position position="321"/>
    </location>
    <ligand>
        <name>Mg(2+)</name>
        <dbReference type="ChEBI" id="CHEBI:18420"/>
        <label>1</label>
    </ligand>
</feature>
<evidence type="ECO:0000256" key="10">
    <source>
        <dbReference type="ARBA" id="ARBA00043193"/>
    </source>
</evidence>
<dbReference type="PANTHER" id="PTHR16222">
    <property type="entry name" value="ADP-RIBOSYLGLYCOHYDROLASE"/>
    <property type="match status" value="1"/>
</dbReference>
<feature type="binding site" evidence="12">
    <location>
        <position position="320"/>
    </location>
    <ligand>
        <name>Mg(2+)</name>
        <dbReference type="ChEBI" id="CHEBI:18420"/>
        <label>1</label>
    </ligand>
</feature>
<evidence type="ECO:0000256" key="6">
    <source>
        <dbReference type="ARBA" id="ARBA00042471"/>
    </source>
</evidence>
<name>A0A9P8SJ88_9HYPO</name>
<dbReference type="PANTHER" id="PTHR16222:SF24">
    <property type="entry name" value="ADP-RIBOSYLHYDROLASE ARH3"/>
    <property type="match status" value="1"/>
</dbReference>
<dbReference type="GeneID" id="68354193"/>
<evidence type="ECO:0000256" key="7">
    <source>
        <dbReference type="ARBA" id="ARBA00042722"/>
    </source>
</evidence>
<keyword evidence="15" id="KW-1185">Reference proteome</keyword>
<dbReference type="GO" id="GO:0046872">
    <property type="term" value="F:metal ion binding"/>
    <property type="evidence" value="ECO:0007669"/>
    <property type="project" value="UniProtKB-KW"/>
</dbReference>
<dbReference type="Pfam" id="PF03747">
    <property type="entry name" value="ADP_ribosyl_GH"/>
    <property type="match status" value="1"/>
</dbReference>
<comment type="catalytic activity">
    <reaction evidence="11">
        <text>alpha-NAD(+) + H2O = ADP-D-ribose + nicotinamide + H(+)</text>
        <dbReference type="Rhea" id="RHEA:68792"/>
        <dbReference type="ChEBI" id="CHEBI:15377"/>
        <dbReference type="ChEBI" id="CHEBI:15378"/>
        <dbReference type="ChEBI" id="CHEBI:17154"/>
        <dbReference type="ChEBI" id="CHEBI:57967"/>
        <dbReference type="ChEBI" id="CHEBI:77017"/>
    </reaction>
</comment>
<feature type="region of interest" description="Disordered" evidence="13">
    <location>
        <begin position="121"/>
        <end position="155"/>
    </location>
</feature>
<dbReference type="Gene3D" id="1.10.4080.10">
    <property type="entry name" value="ADP-ribosylation/Crystallin J1"/>
    <property type="match status" value="1"/>
</dbReference>
<evidence type="ECO:0000256" key="1">
    <source>
        <dbReference type="ARBA" id="ARBA00010702"/>
    </source>
</evidence>
<keyword evidence="12" id="KW-0460">Magnesium</keyword>
<keyword evidence="12" id="KW-0479">Metal-binding</keyword>
<evidence type="ECO:0000256" key="11">
    <source>
        <dbReference type="ARBA" id="ARBA00049015"/>
    </source>
</evidence>
<protein>
    <recommendedName>
        <fullName evidence="4">ADP-ribosylhydrolase ARH3</fullName>
        <ecNumber evidence="2">3.2.1.143</ecNumber>
    </recommendedName>
    <alternativeName>
        <fullName evidence="5">ADP-ribose glycohydrolase ARH3</fullName>
    </alternativeName>
    <alternativeName>
        <fullName evidence="6">ADP-ribosylhydrolase 3</fullName>
    </alternativeName>
    <alternativeName>
        <fullName evidence="9">O-acetyl-ADP-ribose deacetylase ARH3</fullName>
    </alternativeName>
    <alternativeName>
        <fullName evidence="10">Poly(ADP-ribose) glycohydrolase ARH3</fullName>
    </alternativeName>
    <alternativeName>
        <fullName evidence="8">[Protein ADP-ribosylarginine] hydrolase-like protein 2</fullName>
    </alternativeName>
    <alternativeName>
        <fullName evidence="7">[Protein ADP-ribosylserine] hydrolase</fullName>
    </alternativeName>
</protein>
<accession>A0A9P8SJ88</accession>
<proteinExistence type="inferred from homology"/>
<dbReference type="AlphaFoldDB" id="A0A9P8SJ88"/>
<feature type="binding site" evidence="12">
    <location>
        <position position="318"/>
    </location>
    <ligand>
        <name>Mg(2+)</name>
        <dbReference type="ChEBI" id="CHEBI:18420"/>
        <label>1</label>
    </ligand>
</feature>
<dbReference type="GO" id="GO:0004649">
    <property type="term" value="F:poly(ADP-ribose) glycohydrolase activity"/>
    <property type="evidence" value="ECO:0007669"/>
    <property type="project" value="UniProtKB-EC"/>
</dbReference>
<gene>
    <name evidence="14" type="ORF">HRG_05064</name>
</gene>
<evidence type="ECO:0000313" key="14">
    <source>
        <dbReference type="EMBL" id="KAH0964636.1"/>
    </source>
</evidence>
<evidence type="ECO:0000256" key="9">
    <source>
        <dbReference type="ARBA" id="ARBA00043187"/>
    </source>
</evidence>
<evidence type="ECO:0000256" key="4">
    <source>
        <dbReference type="ARBA" id="ARBA00041057"/>
    </source>
</evidence>
<dbReference type="RefSeq" id="XP_044722149.1">
    <property type="nucleotide sequence ID" value="XM_044863535.1"/>
</dbReference>
<dbReference type="OrthoDB" id="2021138at2759"/>
<dbReference type="InterPro" id="IPR050792">
    <property type="entry name" value="ADP-ribosylglycohydrolase"/>
</dbReference>
<evidence type="ECO:0000256" key="13">
    <source>
        <dbReference type="SAM" id="MobiDB-lite"/>
    </source>
</evidence>
<evidence type="ECO:0000256" key="3">
    <source>
        <dbReference type="ARBA" id="ARBA00022801"/>
    </source>
</evidence>
<feature type="binding site" evidence="12">
    <location>
        <position position="78"/>
    </location>
    <ligand>
        <name>Mg(2+)</name>
        <dbReference type="ChEBI" id="CHEBI:18420"/>
        <label>1</label>
    </ligand>
</feature>
<evidence type="ECO:0000256" key="8">
    <source>
        <dbReference type="ARBA" id="ARBA00042850"/>
    </source>
</evidence>
<dbReference type="EMBL" id="JAIZPD010000004">
    <property type="protein sequence ID" value="KAH0964636.1"/>
    <property type="molecule type" value="Genomic_DNA"/>
</dbReference>
<feature type="binding site" evidence="12">
    <location>
        <position position="77"/>
    </location>
    <ligand>
        <name>Mg(2+)</name>
        <dbReference type="ChEBI" id="CHEBI:18420"/>
        <label>1</label>
    </ligand>
</feature>
<reference evidence="14" key="1">
    <citation type="submission" date="2021-09" db="EMBL/GenBank/DDBJ databases">
        <title>A high-quality genome of the endoparasitic fungus Hirsutella rhossiliensis with a comparison of Hirsutella genomes reveals transposable elements contributing to genome size variation.</title>
        <authorList>
            <person name="Lin R."/>
            <person name="Jiao Y."/>
            <person name="Sun X."/>
            <person name="Ling J."/>
            <person name="Xie B."/>
            <person name="Cheng X."/>
        </authorList>
    </citation>
    <scope>NUCLEOTIDE SEQUENCE</scope>
    <source>
        <strain evidence="14">HR02</strain>
    </source>
</reference>
<feature type="compositionally biased region" description="Basic and acidic residues" evidence="13">
    <location>
        <begin position="136"/>
        <end position="148"/>
    </location>
</feature>
<evidence type="ECO:0000256" key="12">
    <source>
        <dbReference type="PIRSR" id="PIRSR605502-1"/>
    </source>
</evidence>
<feature type="region of interest" description="Disordered" evidence="13">
    <location>
        <begin position="227"/>
        <end position="254"/>
    </location>
</feature>
<keyword evidence="3" id="KW-0378">Hydrolase</keyword>
<comment type="similarity">
    <text evidence="1">Belongs to the ADP-ribosylglycohydrolase family.</text>
</comment>
<comment type="cofactor">
    <cofactor evidence="12">
        <name>Mg(2+)</name>
        <dbReference type="ChEBI" id="CHEBI:18420"/>
    </cofactor>
    <text evidence="12">Binds 2 magnesium ions per subunit.</text>
</comment>
<dbReference type="InterPro" id="IPR005502">
    <property type="entry name" value="Ribosyl_crysJ1"/>
</dbReference>
<dbReference type="SUPFAM" id="SSF101478">
    <property type="entry name" value="ADP-ribosylglycohydrolase"/>
    <property type="match status" value="1"/>
</dbReference>
<sequence length="372" mass="38350">MGDQDQALPSSRAICYDGMTPRQARIVGALLGLHAGDSLGATFEFASHAAMASRQPDAIGHMVGGGPFGWPAGHATDDSDMARGVLLAYRDRGPGDDVARLAGDHFVRWLEGDDWPGRAPASRPVDIGLATQQGLERYRRSRDPDRAGAGRGSAGNGSLMRCLATGLFQPDRDRLVDESVRISRVTHDDDRCTVSCAVYNAMVAELVDGRPADAAVAAGEAVAARLEGNSNNSNNSSNNNSNNNNGGGGGGGGGPVLDAVKLGRRVSVAAMARDGPPAAMKGRATGYVLETLAVAVAAVLDGRSLRDVLVDVVRIGGDTDTNAAVAGGLLGARDGVEAVPAEWAVKLQFASEFREIALALTTGEGGRGGEEP</sequence>
<feature type="binding site" evidence="12">
    <location>
        <position position="76"/>
    </location>
    <ligand>
        <name>Mg(2+)</name>
        <dbReference type="ChEBI" id="CHEBI:18420"/>
        <label>1</label>
    </ligand>
</feature>
<comment type="caution">
    <text evidence="14">The sequence shown here is derived from an EMBL/GenBank/DDBJ whole genome shotgun (WGS) entry which is preliminary data.</text>
</comment>
<feature type="compositionally biased region" description="Low complexity" evidence="13">
    <location>
        <begin position="227"/>
        <end position="244"/>
    </location>
</feature>
<evidence type="ECO:0000313" key="15">
    <source>
        <dbReference type="Proteomes" id="UP000824596"/>
    </source>
</evidence>
<feature type="compositionally biased region" description="Gly residues" evidence="13">
    <location>
        <begin position="245"/>
        <end position="254"/>
    </location>
</feature>
<organism evidence="14 15">
    <name type="scientific">Hirsutella rhossiliensis</name>
    <dbReference type="NCBI Taxonomy" id="111463"/>
    <lineage>
        <taxon>Eukaryota</taxon>
        <taxon>Fungi</taxon>
        <taxon>Dikarya</taxon>
        <taxon>Ascomycota</taxon>
        <taxon>Pezizomycotina</taxon>
        <taxon>Sordariomycetes</taxon>
        <taxon>Hypocreomycetidae</taxon>
        <taxon>Hypocreales</taxon>
        <taxon>Ophiocordycipitaceae</taxon>
        <taxon>Hirsutella</taxon>
    </lineage>
</organism>
<evidence type="ECO:0000256" key="2">
    <source>
        <dbReference type="ARBA" id="ARBA00012255"/>
    </source>
</evidence>
<evidence type="ECO:0000256" key="5">
    <source>
        <dbReference type="ARBA" id="ARBA00042398"/>
    </source>
</evidence>
<dbReference type="InterPro" id="IPR036705">
    <property type="entry name" value="Ribosyl_crysJ1_sf"/>
</dbReference>
<dbReference type="EC" id="3.2.1.143" evidence="2"/>
<dbReference type="Proteomes" id="UP000824596">
    <property type="component" value="Unassembled WGS sequence"/>
</dbReference>